<dbReference type="GO" id="GO:0003676">
    <property type="term" value="F:nucleic acid binding"/>
    <property type="evidence" value="ECO:0007669"/>
    <property type="project" value="InterPro"/>
</dbReference>
<keyword evidence="4" id="KW-1185">Reference proteome</keyword>
<dbReference type="EMBL" id="JANJYJ010000002">
    <property type="protein sequence ID" value="KAK3227806.1"/>
    <property type="molecule type" value="Genomic_DNA"/>
</dbReference>
<dbReference type="GO" id="GO:0004523">
    <property type="term" value="F:RNA-DNA hybrid ribonuclease activity"/>
    <property type="evidence" value="ECO:0007669"/>
    <property type="project" value="InterPro"/>
</dbReference>
<dbReference type="Proteomes" id="UP001281410">
    <property type="component" value="Unassembled WGS sequence"/>
</dbReference>
<organism evidence="3 4">
    <name type="scientific">Dipteronia sinensis</name>
    <dbReference type="NCBI Taxonomy" id="43782"/>
    <lineage>
        <taxon>Eukaryota</taxon>
        <taxon>Viridiplantae</taxon>
        <taxon>Streptophyta</taxon>
        <taxon>Embryophyta</taxon>
        <taxon>Tracheophyta</taxon>
        <taxon>Spermatophyta</taxon>
        <taxon>Magnoliopsida</taxon>
        <taxon>eudicotyledons</taxon>
        <taxon>Gunneridae</taxon>
        <taxon>Pentapetalae</taxon>
        <taxon>rosids</taxon>
        <taxon>malvids</taxon>
        <taxon>Sapindales</taxon>
        <taxon>Sapindaceae</taxon>
        <taxon>Hippocastanoideae</taxon>
        <taxon>Acereae</taxon>
        <taxon>Dipteronia</taxon>
    </lineage>
</organism>
<comment type="caution">
    <text evidence="3">The sequence shown here is derived from an EMBL/GenBank/DDBJ whole genome shotgun (WGS) entry which is preliminary data.</text>
</comment>
<dbReference type="InterPro" id="IPR012337">
    <property type="entry name" value="RNaseH-like_sf"/>
</dbReference>
<proteinExistence type="predicted"/>
<dbReference type="InterPro" id="IPR002156">
    <property type="entry name" value="RNaseH_domain"/>
</dbReference>
<dbReference type="Gene3D" id="3.30.420.10">
    <property type="entry name" value="Ribonuclease H-like superfamily/Ribonuclease H"/>
    <property type="match status" value="1"/>
</dbReference>
<evidence type="ECO:0000256" key="1">
    <source>
        <dbReference type="SAM" id="MobiDB-lite"/>
    </source>
</evidence>
<evidence type="ECO:0000313" key="4">
    <source>
        <dbReference type="Proteomes" id="UP001281410"/>
    </source>
</evidence>
<dbReference type="SUPFAM" id="SSF53098">
    <property type="entry name" value="Ribonuclease H-like"/>
    <property type="match status" value="1"/>
</dbReference>
<dbReference type="InterPro" id="IPR036397">
    <property type="entry name" value="RNaseH_sf"/>
</dbReference>
<feature type="region of interest" description="Disordered" evidence="1">
    <location>
        <begin position="1"/>
        <end position="27"/>
    </location>
</feature>
<evidence type="ECO:0000259" key="2">
    <source>
        <dbReference type="Pfam" id="PF13456"/>
    </source>
</evidence>
<name>A0AAE0B100_9ROSI</name>
<evidence type="ECO:0000313" key="3">
    <source>
        <dbReference type="EMBL" id="KAK3227806.1"/>
    </source>
</evidence>
<reference evidence="3" key="1">
    <citation type="journal article" date="2023" name="Plant J.">
        <title>Genome sequences and population genomics provide insights into the demographic history, inbreeding, and mutation load of two 'living fossil' tree species of Dipteronia.</title>
        <authorList>
            <person name="Feng Y."/>
            <person name="Comes H.P."/>
            <person name="Chen J."/>
            <person name="Zhu S."/>
            <person name="Lu R."/>
            <person name="Zhang X."/>
            <person name="Li P."/>
            <person name="Qiu J."/>
            <person name="Olsen K.M."/>
            <person name="Qiu Y."/>
        </authorList>
    </citation>
    <scope>NUCLEOTIDE SEQUENCE</scope>
    <source>
        <strain evidence="3">NBL</strain>
    </source>
</reference>
<gene>
    <name evidence="3" type="ORF">Dsin_007668</name>
</gene>
<protein>
    <recommendedName>
        <fullName evidence="2">RNase H type-1 domain-containing protein</fullName>
    </recommendedName>
</protein>
<dbReference type="AlphaFoldDB" id="A0AAE0B100"/>
<feature type="domain" description="RNase H type-1" evidence="2">
    <location>
        <begin position="36"/>
        <end position="84"/>
    </location>
</feature>
<sequence>MERKGKSCTIEYDGTSKGNPGRAGAGVVLRDDSGKVVNGEWRVKSHNLTPLYKEATELKGQFERFVMDHIPREYNSEADAQANRGVNLRDGQIENEYTYSNASEYYYSESEEDIESSASEYEICSDHDHLESEEDNESSASEYEIYSDYDYSEFEKDNESLASEYEVYSDYDCSEEDN</sequence>
<dbReference type="Pfam" id="PF13456">
    <property type="entry name" value="RVT_3"/>
    <property type="match status" value="1"/>
</dbReference>
<accession>A0AAE0B100</accession>